<dbReference type="HOGENOM" id="CLU_2402717_0_0_1"/>
<name>A0A0D3C9Y8_BRAOL</name>
<protein>
    <recommendedName>
        <fullName evidence="4">SET domain-containing protein</fullName>
    </recommendedName>
</protein>
<feature type="region of interest" description="Disordered" evidence="1">
    <location>
        <begin position="68"/>
        <end position="93"/>
    </location>
</feature>
<dbReference type="STRING" id="109376.A0A0D3C9Y8"/>
<evidence type="ECO:0000313" key="2">
    <source>
        <dbReference type="EnsemblPlants" id="Bo5g018020.1"/>
    </source>
</evidence>
<evidence type="ECO:0000313" key="3">
    <source>
        <dbReference type="Proteomes" id="UP000032141"/>
    </source>
</evidence>
<reference evidence="2" key="2">
    <citation type="submission" date="2015-03" db="UniProtKB">
        <authorList>
            <consortium name="EnsemblPlants"/>
        </authorList>
    </citation>
    <scope>IDENTIFICATION</scope>
</reference>
<dbReference type="InterPro" id="IPR046341">
    <property type="entry name" value="SET_dom_sf"/>
</dbReference>
<evidence type="ECO:0008006" key="4">
    <source>
        <dbReference type="Google" id="ProtNLM"/>
    </source>
</evidence>
<proteinExistence type="predicted"/>
<reference evidence="2 3" key="1">
    <citation type="journal article" date="2014" name="Genome Biol.">
        <title>Transcriptome and methylome profiling reveals relics of genome dominance in the mesopolyploid Brassica oleracea.</title>
        <authorList>
            <person name="Parkin I.A."/>
            <person name="Koh C."/>
            <person name="Tang H."/>
            <person name="Robinson S.J."/>
            <person name="Kagale S."/>
            <person name="Clarke W.E."/>
            <person name="Town C.D."/>
            <person name="Nixon J."/>
            <person name="Krishnakumar V."/>
            <person name="Bidwell S.L."/>
            <person name="Denoeud F."/>
            <person name="Belcram H."/>
            <person name="Links M.G."/>
            <person name="Just J."/>
            <person name="Clarke C."/>
            <person name="Bender T."/>
            <person name="Huebert T."/>
            <person name="Mason A.S."/>
            <person name="Pires J.C."/>
            <person name="Barker G."/>
            <person name="Moore J."/>
            <person name="Walley P.G."/>
            <person name="Manoli S."/>
            <person name="Batley J."/>
            <person name="Edwards D."/>
            <person name="Nelson M.N."/>
            <person name="Wang X."/>
            <person name="Paterson A.H."/>
            <person name="King G."/>
            <person name="Bancroft I."/>
            <person name="Chalhoub B."/>
            <person name="Sharpe A.G."/>
        </authorList>
    </citation>
    <scope>NUCLEOTIDE SEQUENCE</scope>
    <source>
        <strain evidence="2 3">cv. TO1000</strain>
    </source>
</reference>
<sequence length="93" mass="10353">MNPGRYKSRAFSRLRGQNLVLIPLADLINHNPAITTEDSAYKIKGGGLFSRDLFFSLEIPRFCSSRYTFSQGRPKRGRSGATAPDSSPCPLIY</sequence>
<accession>A0A0D3C9Y8</accession>
<organism evidence="2 3">
    <name type="scientific">Brassica oleracea var. oleracea</name>
    <dbReference type="NCBI Taxonomy" id="109376"/>
    <lineage>
        <taxon>Eukaryota</taxon>
        <taxon>Viridiplantae</taxon>
        <taxon>Streptophyta</taxon>
        <taxon>Embryophyta</taxon>
        <taxon>Tracheophyta</taxon>
        <taxon>Spermatophyta</taxon>
        <taxon>Magnoliopsida</taxon>
        <taxon>eudicotyledons</taxon>
        <taxon>Gunneridae</taxon>
        <taxon>Pentapetalae</taxon>
        <taxon>rosids</taxon>
        <taxon>malvids</taxon>
        <taxon>Brassicales</taxon>
        <taxon>Brassicaceae</taxon>
        <taxon>Brassiceae</taxon>
        <taxon>Brassica</taxon>
    </lineage>
</organism>
<dbReference type="SUPFAM" id="SSF82199">
    <property type="entry name" value="SET domain"/>
    <property type="match status" value="1"/>
</dbReference>
<dbReference type="Gramene" id="Bo5g018020.1">
    <property type="protein sequence ID" value="Bo5g018020.1"/>
    <property type="gene ID" value="Bo5g018020"/>
</dbReference>
<dbReference type="Proteomes" id="UP000032141">
    <property type="component" value="Chromosome C5"/>
</dbReference>
<keyword evidence="3" id="KW-1185">Reference proteome</keyword>
<dbReference type="EnsemblPlants" id="Bo5g018020.1">
    <property type="protein sequence ID" value="Bo5g018020.1"/>
    <property type="gene ID" value="Bo5g018020"/>
</dbReference>
<dbReference type="eggNOG" id="KOG1337">
    <property type="taxonomic scope" value="Eukaryota"/>
</dbReference>
<evidence type="ECO:0000256" key="1">
    <source>
        <dbReference type="SAM" id="MobiDB-lite"/>
    </source>
</evidence>
<dbReference type="AlphaFoldDB" id="A0A0D3C9Y8"/>
<dbReference type="Gene3D" id="3.90.1410.10">
    <property type="entry name" value="set domain protein methyltransferase, domain 1"/>
    <property type="match status" value="1"/>
</dbReference>